<evidence type="ECO:0000313" key="12">
    <source>
        <dbReference type="RefSeq" id="XP_005092206.1"/>
    </source>
</evidence>
<dbReference type="RefSeq" id="XP_005092206.1">
    <property type="nucleotide sequence ID" value="XM_005092149.3"/>
</dbReference>
<protein>
    <submittedName>
        <fullName evidence="12 13">Serendipity locus protein H-1</fullName>
    </submittedName>
</protein>
<dbReference type="GeneID" id="101862167"/>
<dbReference type="Proteomes" id="UP000694888">
    <property type="component" value="Unplaced"/>
</dbReference>
<evidence type="ECO:0000256" key="5">
    <source>
        <dbReference type="ARBA" id="ARBA00022833"/>
    </source>
</evidence>
<reference evidence="12 13" key="1">
    <citation type="submission" date="2025-05" db="UniProtKB">
        <authorList>
            <consortium name="RefSeq"/>
        </authorList>
    </citation>
    <scope>IDENTIFICATION</scope>
</reference>
<feature type="domain" description="C2H2-type" evidence="10">
    <location>
        <begin position="812"/>
        <end position="840"/>
    </location>
</feature>
<keyword evidence="3" id="KW-0677">Repeat</keyword>
<feature type="compositionally biased region" description="Basic and acidic residues" evidence="9">
    <location>
        <begin position="453"/>
        <end position="467"/>
    </location>
</feature>
<keyword evidence="4 8" id="KW-0863">Zinc-finger</keyword>
<feature type="compositionally biased region" description="Low complexity" evidence="9">
    <location>
        <begin position="474"/>
        <end position="487"/>
    </location>
</feature>
<evidence type="ECO:0000256" key="3">
    <source>
        <dbReference type="ARBA" id="ARBA00022737"/>
    </source>
</evidence>
<keyword evidence="6" id="KW-0238">DNA-binding</keyword>
<dbReference type="Pfam" id="PF00096">
    <property type="entry name" value="zf-C2H2"/>
    <property type="match status" value="4"/>
</dbReference>
<keyword evidence="11" id="KW-1185">Reference proteome</keyword>
<feature type="domain" description="C2H2-type" evidence="10">
    <location>
        <begin position="698"/>
        <end position="720"/>
    </location>
</feature>
<feature type="region of interest" description="Disordered" evidence="9">
    <location>
        <begin position="349"/>
        <end position="370"/>
    </location>
</feature>
<dbReference type="InterPro" id="IPR036236">
    <property type="entry name" value="Znf_C2H2_sf"/>
</dbReference>
<dbReference type="SUPFAM" id="SSF57667">
    <property type="entry name" value="beta-beta-alpha zinc fingers"/>
    <property type="match status" value="3"/>
</dbReference>
<evidence type="ECO:0000256" key="8">
    <source>
        <dbReference type="PROSITE-ProRule" id="PRU00042"/>
    </source>
</evidence>
<dbReference type="SMART" id="SM00355">
    <property type="entry name" value="ZnF_C2H2"/>
    <property type="match status" value="6"/>
</dbReference>
<feature type="compositionally biased region" description="Low complexity" evidence="9">
    <location>
        <begin position="385"/>
        <end position="398"/>
    </location>
</feature>
<dbReference type="PROSITE" id="PS00028">
    <property type="entry name" value="ZINC_FINGER_C2H2_1"/>
    <property type="match status" value="5"/>
</dbReference>
<feature type="domain" description="C2H2-type" evidence="10">
    <location>
        <begin position="784"/>
        <end position="811"/>
    </location>
</feature>
<accession>A0ABM0JF07</accession>
<evidence type="ECO:0000313" key="11">
    <source>
        <dbReference type="Proteomes" id="UP000694888"/>
    </source>
</evidence>
<evidence type="ECO:0000256" key="7">
    <source>
        <dbReference type="ARBA" id="ARBA00023242"/>
    </source>
</evidence>
<dbReference type="PANTHER" id="PTHR24404">
    <property type="entry name" value="ZINC FINGER PROTEIN"/>
    <property type="match status" value="1"/>
</dbReference>
<organism evidence="11 13">
    <name type="scientific">Aplysia californica</name>
    <name type="common">California sea hare</name>
    <dbReference type="NCBI Taxonomy" id="6500"/>
    <lineage>
        <taxon>Eukaryota</taxon>
        <taxon>Metazoa</taxon>
        <taxon>Spiralia</taxon>
        <taxon>Lophotrochozoa</taxon>
        <taxon>Mollusca</taxon>
        <taxon>Gastropoda</taxon>
        <taxon>Heterobranchia</taxon>
        <taxon>Euthyneura</taxon>
        <taxon>Tectipleura</taxon>
        <taxon>Aplysiida</taxon>
        <taxon>Aplysioidea</taxon>
        <taxon>Aplysiidae</taxon>
        <taxon>Aplysia</taxon>
    </lineage>
</organism>
<dbReference type="InterPro" id="IPR013087">
    <property type="entry name" value="Znf_C2H2_type"/>
</dbReference>
<feature type="domain" description="C2H2-type" evidence="10">
    <location>
        <begin position="841"/>
        <end position="864"/>
    </location>
</feature>
<gene>
    <name evidence="12 13" type="primary">LOC101862167</name>
</gene>
<feature type="domain" description="C2H2-type" evidence="10">
    <location>
        <begin position="724"/>
        <end position="751"/>
    </location>
</feature>
<sequence>MDNQGPEQDLSVGQLETACLLTSAPTISVSENYDSTDMIANPANSLQIPDDPEVNMTSIPSSRQASVHAVRPSGEENSVQVKVSDPSHIIHSVNHPIILGNINAANILPTAFIHRPNDNTLSQEASVSAEYGGSNFQGVLPLLIQQDLGGRNPDTVTSTPLLCLSSQNSFTSCSVGDRKQRLSENVPVSEVMDIEGKADLVGTDSEASCKPALMSSDTLLLSSALSLPSDALSINSVSVLSEDSITKTILSKEKSLFSIDKPFSLLSDISDRSVSLESIPSVSVFNPSANNAKVINAIGTISACDKISPPNTLLSSSTLANAGVAVLGGHRIPQSVFLLVKQAKAPASSVPADTAAGVPPQEKSNMGSKYDNCDKLPLVLMDFQSSSQEETSNQQLQTAVEDKNDTDTELTDNEDVKQDSLTRSDTVILETDKPSSSRASQLIASEETLILSEEEKSKQPEEPDRLSEGFSFKTLSTLSASTPESSSHVSDNASTDSKSFVQSASMGGSQLPNLSRIPLSIVLNSSTNNSVNDVFLSYGDGQVPMLRCLSGDLLDISGLLQMGQYNNAFIMPGSQQAVASAVTVGEAQPVQVSAKETQTDIVLGTNAVFFHPSNLTSNSESEGSDASHATLVNVTPSAHSSNIPATVIMTEEASTGNAEPFLQPVSCSEIYSNQCNAQDAISSEEPAVEDAVEAPCLFPCVNCEETFKSKMELTKHERTHKKTFKCDLCNASFTRMGNFTRHRKIHNLQSETQNVYNCDVCGREFLQRCDLKRHLLIHAKQEPYRCEKCGKGYVRRSDLVVHMRFHNKDRAFKCSSCDKKFFQTGDLNRHVRRAHRPNSQLTCGHCDRKYACETTLIRHMKASHKDIILRTVHQKLQETDSSTGTKSTSCNKVLFTMTEKQSS</sequence>
<dbReference type="Gene3D" id="3.30.160.60">
    <property type="entry name" value="Classic Zinc Finger"/>
    <property type="match status" value="4"/>
</dbReference>
<feature type="domain" description="C2H2-type" evidence="10">
    <location>
        <begin position="756"/>
        <end position="783"/>
    </location>
</feature>
<evidence type="ECO:0000313" key="13">
    <source>
        <dbReference type="RefSeq" id="XP_005092208.1"/>
    </source>
</evidence>
<dbReference type="PANTHER" id="PTHR24404:SF114">
    <property type="entry name" value="KLUMPFUSS, ISOFORM B-RELATED"/>
    <property type="match status" value="1"/>
</dbReference>
<evidence type="ECO:0000256" key="2">
    <source>
        <dbReference type="ARBA" id="ARBA00022723"/>
    </source>
</evidence>
<keyword evidence="7" id="KW-0539">Nucleus</keyword>
<proteinExistence type="predicted"/>
<dbReference type="RefSeq" id="XP_005092208.1">
    <property type="nucleotide sequence ID" value="XM_005092151.3"/>
</dbReference>
<evidence type="ECO:0000256" key="4">
    <source>
        <dbReference type="ARBA" id="ARBA00022771"/>
    </source>
</evidence>
<keyword evidence="5" id="KW-0862">Zinc</keyword>
<evidence type="ECO:0000256" key="9">
    <source>
        <dbReference type="SAM" id="MobiDB-lite"/>
    </source>
</evidence>
<feature type="region of interest" description="Disordered" evidence="9">
    <location>
        <begin position="385"/>
        <end position="507"/>
    </location>
</feature>
<keyword evidence="2" id="KW-0479">Metal-binding</keyword>
<comment type="subcellular location">
    <subcellularLocation>
        <location evidence="1">Nucleus</location>
    </subcellularLocation>
</comment>
<feature type="compositionally biased region" description="Polar residues" evidence="9">
    <location>
        <begin position="488"/>
        <end position="507"/>
    </location>
</feature>
<dbReference type="PROSITE" id="PS50157">
    <property type="entry name" value="ZINC_FINGER_C2H2_2"/>
    <property type="match status" value="6"/>
</dbReference>
<name>A0ABM0JF07_APLCA</name>
<evidence type="ECO:0000256" key="6">
    <source>
        <dbReference type="ARBA" id="ARBA00023125"/>
    </source>
</evidence>
<dbReference type="InterPro" id="IPR050589">
    <property type="entry name" value="Ikaros_C2H2-ZF"/>
</dbReference>
<evidence type="ECO:0000256" key="1">
    <source>
        <dbReference type="ARBA" id="ARBA00004123"/>
    </source>
</evidence>
<evidence type="ECO:0000259" key="10">
    <source>
        <dbReference type="PROSITE" id="PS50157"/>
    </source>
</evidence>